<dbReference type="InterPro" id="IPR015943">
    <property type="entry name" value="WD40/YVTN_repeat-like_dom_sf"/>
</dbReference>
<dbReference type="Gene3D" id="2.130.10.10">
    <property type="entry name" value="YVTN repeat-like/Quinoprotein amine dehydrogenase"/>
    <property type="match status" value="1"/>
</dbReference>
<evidence type="ECO:0000256" key="1">
    <source>
        <dbReference type="SAM" id="MobiDB-lite"/>
    </source>
</evidence>
<protein>
    <recommendedName>
        <fullName evidence="3">Oligogalacturonate lyase domain-containing protein</fullName>
    </recommendedName>
</protein>
<dbReference type="AlphaFoldDB" id="X1H1T2"/>
<dbReference type="EMBL" id="BARU01034474">
    <property type="protein sequence ID" value="GAH64101.1"/>
    <property type="molecule type" value="Genomic_DNA"/>
</dbReference>
<feature type="region of interest" description="Disordered" evidence="1">
    <location>
        <begin position="149"/>
        <end position="169"/>
    </location>
</feature>
<name>X1H1T2_9ZZZZ</name>
<proteinExistence type="predicted"/>
<feature type="non-terminal residue" evidence="2">
    <location>
        <position position="1"/>
    </location>
</feature>
<feature type="non-terminal residue" evidence="2">
    <location>
        <position position="256"/>
    </location>
</feature>
<gene>
    <name evidence="2" type="ORF">S03H2_54116</name>
</gene>
<evidence type="ECO:0008006" key="3">
    <source>
        <dbReference type="Google" id="ProtNLM"/>
    </source>
</evidence>
<accession>X1H1T2</accession>
<organism evidence="2">
    <name type="scientific">marine sediment metagenome</name>
    <dbReference type="NCBI Taxonomy" id="412755"/>
    <lineage>
        <taxon>unclassified sequences</taxon>
        <taxon>metagenomes</taxon>
        <taxon>ecological metagenomes</taxon>
    </lineage>
</organism>
<comment type="caution">
    <text evidence="2">The sequence shown here is derived from an EMBL/GenBank/DDBJ whole genome shotgun (WGS) entry which is preliminary data.</text>
</comment>
<dbReference type="SUPFAM" id="SSF82171">
    <property type="entry name" value="DPP6 N-terminal domain-like"/>
    <property type="match status" value="1"/>
</dbReference>
<reference evidence="2" key="1">
    <citation type="journal article" date="2014" name="Front. Microbiol.">
        <title>High frequency of phylogenetically diverse reductive dehalogenase-homologous genes in deep subseafloor sedimentary metagenomes.</title>
        <authorList>
            <person name="Kawai M."/>
            <person name="Futagami T."/>
            <person name="Toyoda A."/>
            <person name="Takaki Y."/>
            <person name="Nishi S."/>
            <person name="Hori S."/>
            <person name="Arai W."/>
            <person name="Tsubouchi T."/>
            <person name="Morono Y."/>
            <person name="Uchiyama I."/>
            <person name="Ito T."/>
            <person name="Fujiyama A."/>
            <person name="Inagaki F."/>
            <person name="Takami H."/>
        </authorList>
    </citation>
    <scope>NUCLEOTIDE SEQUENCE</scope>
    <source>
        <strain evidence="2">Expedition CK06-06</strain>
    </source>
</reference>
<sequence length="256" mass="29348">NFARIADTRPGYGYVGLEDPGRDDPHPDGDGIFRMDLETGEHGLIISYAQVARFRRDPSMAGAKHWFNHVQVNTDGSRFAFLHRWAPFGQARPWKTRLFTANPDGSGLYCVADDGMVSHYDWRDPTHILAWARQEDVGDRFFLFTDRSKTSPTGGSDQRDTVGEGVLTTDGHCSYSPERRWVLTDTYPDEERMRTLILYRPEDNRRVDVGRYFAPPELDGEIRCDLHPRWSRDGQAVCFDSVHEGTRQMYVIDVSD</sequence>
<evidence type="ECO:0000313" key="2">
    <source>
        <dbReference type="EMBL" id="GAH64101.1"/>
    </source>
</evidence>